<proteinExistence type="predicted"/>
<dbReference type="OrthoDB" id="197463at2"/>
<accession>W9G9T9</accession>
<dbReference type="Gene3D" id="3.10.180.10">
    <property type="entry name" value="2,3-Dihydroxybiphenyl 1,2-Dioxygenase, domain 1"/>
    <property type="match status" value="1"/>
</dbReference>
<dbReference type="RefSeq" id="WP_034801868.1">
    <property type="nucleotide sequence ID" value="NZ_AWSA01000006.1"/>
</dbReference>
<keyword evidence="3" id="KW-1185">Reference proteome</keyword>
<dbReference type="PANTHER" id="PTHR36437">
    <property type="entry name" value="GLYOXALASE/BLEOMYCIN RESISTANCE PROTEIN/DIOXYGENASE"/>
    <property type="match status" value="1"/>
</dbReference>
<protein>
    <submittedName>
        <fullName evidence="2">Glyoxalase</fullName>
    </submittedName>
</protein>
<name>W9G9T9_9MICO</name>
<dbReference type="PANTHER" id="PTHR36437:SF2">
    <property type="entry name" value="GLYOXALASE_BLEOMYCIN RESISTANCE PROTEIN_DIOXYGENASE"/>
    <property type="match status" value="1"/>
</dbReference>
<dbReference type="InterPro" id="IPR029068">
    <property type="entry name" value="Glyas_Bleomycin-R_OHBP_Dase"/>
</dbReference>
<comment type="caution">
    <text evidence="2">The sequence shown here is derived from an EMBL/GenBank/DDBJ whole genome shotgun (WGS) entry which is preliminary data.</text>
</comment>
<gene>
    <name evidence="2" type="ORF">N865_01080</name>
</gene>
<dbReference type="AlphaFoldDB" id="W9G9T9"/>
<dbReference type="PATRIC" id="fig|1386089.3.peg.840"/>
<evidence type="ECO:0000313" key="2">
    <source>
        <dbReference type="EMBL" id="EWT02966.1"/>
    </source>
</evidence>
<evidence type="ECO:0000259" key="1">
    <source>
        <dbReference type="PROSITE" id="PS51819"/>
    </source>
</evidence>
<dbReference type="EMBL" id="AWSA01000006">
    <property type="protein sequence ID" value="EWT02966.1"/>
    <property type="molecule type" value="Genomic_DNA"/>
</dbReference>
<reference evidence="2 3" key="1">
    <citation type="submission" date="2013-08" db="EMBL/GenBank/DDBJ databases">
        <title>Intrasporangium oryzae NRRL B-24470.</title>
        <authorList>
            <person name="Liu H."/>
            <person name="Wang G."/>
        </authorList>
    </citation>
    <scope>NUCLEOTIDE SEQUENCE [LARGE SCALE GENOMIC DNA]</scope>
    <source>
        <strain evidence="2 3">NRRL B-24470</strain>
    </source>
</reference>
<dbReference type="InterPro" id="IPR037523">
    <property type="entry name" value="VOC_core"/>
</dbReference>
<dbReference type="eggNOG" id="COG0346">
    <property type="taxonomic scope" value="Bacteria"/>
</dbReference>
<dbReference type="STRING" id="1386089.N865_01080"/>
<dbReference type="SUPFAM" id="SSF54593">
    <property type="entry name" value="Glyoxalase/Bleomycin resistance protein/Dihydroxybiphenyl dioxygenase"/>
    <property type="match status" value="1"/>
</dbReference>
<dbReference type="PROSITE" id="PS51819">
    <property type="entry name" value="VOC"/>
    <property type="match status" value="1"/>
</dbReference>
<dbReference type="Pfam" id="PF00903">
    <property type="entry name" value="Glyoxalase"/>
    <property type="match status" value="1"/>
</dbReference>
<dbReference type="InterPro" id="IPR004360">
    <property type="entry name" value="Glyas_Fos-R_dOase_dom"/>
</dbReference>
<dbReference type="Proteomes" id="UP000019489">
    <property type="component" value="Unassembled WGS sequence"/>
</dbReference>
<sequence>MITNISIVSVFVTDIDESKKFYTDVLGFDEKDDITLGDGYRWCTVAHPSQPEISVHLTVPGPPFSPELVEAMKRAQDDGGLNGLGLDVDDCQRTYEQLRGKGVEFLQPPSQRPYGTEAVCRDNSGNWIVLVQHPGKPTAATDLD</sequence>
<organism evidence="2 3">
    <name type="scientific">Intrasporangium oryzae NRRL B-24470</name>
    <dbReference type="NCBI Taxonomy" id="1386089"/>
    <lineage>
        <taxon>Bacteria</taxon>
        <taxon>Bacillati</taxon>
        <taxon>Actinomycetota</taxon>
        <taxon>Actinomycetes</taxon>
        <taxon>Micrococcales</taxon>
        <taxon>Intrasporangiaceae</taxon>
        <taxon>Intrasporangium</taxon>
    </lineage>
</organism>
<feature type="domain" description="VOC" evidence="1">
    <location>
        <begin position="4"/>
        <end position="133"/>
    </location>
</feature>
<evidence type="ECO:0000313" key="3">
    <source>
        <dbReference type="Proteomes" id="UP000019489"/>
    </source>
</evidence>